<evidence type="ECO:0000313" key="1">
    <source>
        <dbReference type="EMBL" id="ANH96740.1"/>
    </source>
</evidence>
<evidence type="ECO:0000313" key="2">
    <source>
        <dbReference type="Proteomes" id="UP000078142"/>
    </source>
</evidence>
<dbReference type="Proteomes" id="UP000078142">
    <property type="component" value="Chromosome"/>
</dbReference>
<reference evidence="1 2" key="1">
    <citation type="submission" date="2016-05" db="EMBL/GenBank/DDBJ databases">
        <authorList>
            <person name="Wang S."/>
            <person name="Zhu B."/>
        </authorList>
    </citation>
    <scope>NUCLEOTIDE SEQUENCE [LARGE SCALE GENOMIC DNA]</scope>
    <source>
        <strain evidence="1 2">CRS05-R5</strain>
    </source>
</reference>
<dbReference type="SUPFAM" id="SSF51735">
    <property type="entry name" value="NAD(P)-binding Rossmann-fold domains"/>
    <property type="match status" value="1"/>
</dbReference>
<dbReference type="PANTHER" id="PTHR13812:SF19">
    <property type="entry name" value="KETIMINE REDUCTASE MU-CRYSTALLIN"/>
    <property type="match status" value="1"/>
</dbReference>
<dbReference type="InterPro" id="IPR036291">
    <property type="entry name" value="NAD(P)-bd_dom_sf"/>
</dbReference>
<sequence length="314" mass="33513">MATTPYVIDQPQARELLARIDVPQILRKLFRDLAAGHAVQPAQQLVEFPQGAGDFINYLGVLAEDGVYGVKTSPYIVREQGPLVTAWTLLMSMQTGQPLLLCDAGELTTARTAATTAVAVDVLAPLNAARLTIIGSGKVAQAHLYYVKGLRDWQSISVYSPSLLADAETQAQLKAIAPDLKIADSREAALAEADVIMLCTSSAGPVIDPASLSKPALITSISTNAPHAHEVPPQSLNAMQVFCDYRLTTPGSAGEMLIATEQHGWDSSAIVGDLADLLSEKVSRPGYDRHVFFRSIGLGLEDIALANAVYHLTN</sequence>
<dbReference type="EMBL" id="CP015852">
    <property type="protein sequence ID" value="ANH96740.1"/>
    <property type="molecule type" value="Genomic_DNA"/>
</dbReference>
<dbReference type="PANTHER" id="PTHR13812">
    <property type="entry name" value="KETIMINE REDUCTASE MU-CRYSTALLIN"/>
    <property type="match status" value="1"/>
</dbReference>
<dbReference type="InterPro" id="IPR023401">
    <property type="entry name" value="ODC_N"/>
</dbReference>
<dbReference type="InterPro" id="IPR003462">
    <property type="entry name" value="ODC_Mu_crystall"/>
</dbReference>
<organism evidence="1 2">
    <name type="scientific">Pseudomonas koreensis</name>
    <dbReference type="NCBI Taxonomy" id="198620"/>
    <lineage>
        <taxon>Bacteria</taxon>
        <taxon>Pseudomonadati</taxon>
        <taxon>Pseudomonadota</taxon>
        <taxon>Gammaproteobacteria</taxon>
        <taxon>Pseudomonadales</taxon>
        <taxon>Pseudomonadaceae</taxon>
        <taxon>Pseudomonas</taxon>
    </lineage>
</organism>
<accession>A0AAC9BQ11</accession>
<gene>
    <name evidence="1" type="ORF">A8L59_04875</name>
</gene>
<dbReference type="Pfam" id="PF02423">
    <property type="entry name" value="OCD_Mu_crystall"/>
    <property type="match status" value="1"/>
</dbReference>
<dbReference type="Gene3D" id="3.30.1780.10">
    <property type="entry name" value="ornithine cyclodeaminase, domain 1"/>
    <property type="match status" value="1"/>
</dbReference>
<protein>
    <submittedName>
        <fullName evidence="1">Ornithine cyclodeaminase</fullName>
    </submittedName>
</protein>
<name>A0AAC9BQ11_9PSED</name>
<dbReference type="GeneID" id="93487692"/>
<dbReference type="PIRSF" id="PIRSF001439">
    <property type="entry name" value="CryM"/>
    <property type="match status" value="1"/>
</dbReference>
<dbReference type="GO" id="GO:0005737">
    <property type="term" value="C:cytoplasm"/>
    <property type="evidence" value="ECO:0007669"/>
    <property type="project" value="TreeGrafter"/>
</dbReference>
<proteinExistence type="predicted"/>
<dbReference type="AlphaFoldDB" id="A0AAC9BQ11"/>
<dbReference type="RefSeq" id="WP_064586078.1">
    <property type="nucleotide sequence ID" value="NZ_CP015852.1"/>
</dbReference>
<dbReference type="Gene3D" id="3.40.50.720">
    <property type="entry name" value="NAD(P)-binding Rossmann-like Domain"/>
    <property type="match status" value="1"/>
</dbReference>